<dbReference type="GO" id="GO:0006355">
    <property type="term" value="P:regulation of DNA-templated transcription"/>
    <property type="evidence" value="ECO:0007669"/>
    <property type="project" value="InterPro"/>
</dbReference>
<evidence type="ECO:0000259" key="13">
    <source>
        <dbReference type="PROSITE" id="PS51755"/>
    </source>
</evidence>
<dbReference type="PROSITE" id="PS51755">
    <property type="entry name" value="OMPR_PHOB"/>
    <property type="match status" value="1"/>
</dbReference>
<keyword evidence="6" id="KW-0805">Transcription regulation</keyword>
<evidence type="ECO:0000256" key="7">
    <source>
        <dbReference type="ARBA" id="ARBA00023125"/>
    </source>
</evidence>
<dbReference type="RefSeq" id="WP_209360048.1">
    <property type="nucleotide sequence ID" value="NZ_JAGISH010000003.1"/>
</dbReference>
<reference evidence="14" key="1">
    <citation type="submission" date="2021-03" db="EMBL/GenBank/DDBJ databases">
        <title>Sagittula salina sp. nov. strain M10.9X isolated from the marine waste.</title>
        <authorList>
            <person name="Satari L."/>
            <person name="Molina-Menor E."/>
            <person name="Vidal-Verdu A."/>
            <person name="Pascual J."/>
            <person name="Pereto J."/>
            <person name="Porcar M."/>
        </authorList>
    </citation>
    <scope>NUCLEOTIDE SEQUENCE</scope>
    <source>
        <strain evidence="14">M10.9X</strain>
    </source>
</reference>
<evidence type="ECO:0000256" key="8">
    <source>
        <dbReference type="ARBA" id="ARBA00023159"/>
    </source>
</evidence>
<comment type="caution">
    <text evidence="14">The sequence shown here is derived from an EMBL/GenBank/DDBJ whole genome shotgun (WGS) entry which is preliminary data.</text>
</comment>
<dbReference type="Gene3D" id="3.40.50.2300">
    <property type="match status" value="1"/>
</dbReference>
<evidence type="ECO:0000313" key="15">
    <source>
        <dbReference type="Proteomes" id="UP000675940"/>
    </source>
</evidence>
<dbReference type="PANTHER" id="PTHR48111:SF55">
    <property type="entry name" value="AEROBIC RESPIRATION CONTROL PROTEIN ARCA"/>
    <property type="match status" value="1"/>
</dbReference>
<dbReference type="GO" id="GO:0032993">
    <property type="term" value="C:protein-DNA complex"/>
    <property type="evidence" value="ECO:0007669"/>
    <property type="project" value="TreeGrafter"/>
</dbReference>
<evidence type="ECO:0000256" key="6">
    <source>
        <dbReference type="ARBA" id="ARBA00023015"/>
    </source>
</evidence>
<feature type="DNA-binding region" description="OmpR/PhoB-type" evidence="11">
    <location>
        <begin position="132"/>
        <end position="233"/>
    </location>
</feature>
<dbReference type="Proteomes" id="UP000675940">
    <property type="component" value="Unassembled WGS sequence"/>
</dbReference>
<keyword evidence="4 10" id="KW-0597">Phosphoprotein</keyword>
<dbReference type="Gene3D" id="1.10.10.10">
    <property type="entry name" value="Winged helix-like DNA-binding domain superfamily/Winged helix DNA-binding domain"/>
    <property type="match status" value="1"/>
</dbReference>
<dbReference type="SMART" id="SM00862">
    <property type="entry name" value="Trans_reg_C"/>
    <property type="match status" value="1"/>
</dbReference>
<feature type="domain" description="Response regulatory" evidence="12">
    <location>
        <begin position="8"/>
        <end position="121"/>
    </location>
</feature>
<dbReference type="InterPro" id="IPR036388">
    <property type="entry name" value="WH-like_DNA-bd_sf"/>
</dbReference>
<feature type="modified residue" description="4-aspartylphosphate" evidence="10">
    <location>
        <position position="57"/>
    </location>
</feature>
<evidence type="ECO:0000256" key="4">
    <source>
        <dbReference type="ARBA" id="ARBA00022553"/>
    </source>
</evidence>
<dbReference type="InterPro" id="IPR001867">
    <property type="entry name" value="OmpR/PhoB-type_DNA-bd"/>
</dbReference>
<dbReference type="InterPro" id="IPR016032">
    <property type="entry name" value="Sig_transdc_resp-reg_C-effctor"/>
</dbReference>
<dbReference type="AlphaFoldDB" id="A0A940MMR8"/>
<evidence type="ECO:0000256" key="3">
    <source>
        <dbReference type="ARBA" id="ARBA00022491"/>
    </source>
</evidence>
<dbReference type="GO" id="GO:0000156">
    <property type="term" value="F:phosphorelay response regulator activity"/>
    <property type="evidence" value="ECO:0007669"/>
    <property type="project" value="TreeGrafter"/>
</dbReference>
<evidence type="ECO:0000256" key="1">
    <source>
        <dbReference type="ARBA" id="ARBA00004496"/>
    </source>
</evidence>
<organism evidence="14 15">
    <name type="scientific">Sagittula salina</name>
    <dbReference type="NCBI Taxonomy" id="2820268"/>
    <lineage>
        <taxon>Bacteria</taxon>
        <taxon>Pseudomonadati</taxon>
        <taxon>Pseudomonadota</taxon>
        <taxon>Alphaproteobacteria</taxon>
        <taxon>Rhodobacterales</taxon>
        <taxon>Roseobacteraceae</taxon>
        <taxon>Sagittula</taxon>
    </lineage>
</organism>
<keyword evidence="9" id="KW-0804">Transcription</keyword>
<name>A0A940MMR8_9RHOB</name>
<evidence type="ECO:0000256" key="11">
    <source>
        <dbReference type="PROSITE-ProRule" id="PRU01091"/>
    </source>
</evidence>
<proteinExistence type="predicted"/>
<dbReference type="InterPro" id="IPR011006">
    <property type="entry name" value="CheY-like_superfamily"/>
</dbReference>
<keyword evidence="15" id="KW-1185">Reference proteome</keyword>
<dbReference type="InterPro" id="IPR001789">
    <property type="entry name" value="Sig_transdc_resp-reg_receiver"/>
</dbReference>
<gene>
    <name evidence="14" type="ORF">J5474_06720</name>
</gene>
<evidence type="ECO:0000313" key="14">
    <source>
        <dbReference type="EMBL" id="MBP0482184.1"/>
    </source>
</evidence>
<accession>A0A940MMR8</accession>
<dbReference type="PROSITE" id="PS50110">
    <property type="entry name" value="RESPONSE_REGULATORY"/>
    <property type="match status" value="1"/>
</dbReference>
<keyword evidence="3" id="KW-0678">Repressor</keyword>
<dbReference type="GO" id="GO:0000976">
    <property type="term" value="F:transcription cis-regulatory region binding"/>
    <property type="evidence" value="ECO:0007669"/>
    <property type="project" value="TreeGrafter"/>
</dbReference>
<feature type="domain" description="OmpR/PhoB-type" evidence="13">
    <location>
        <begin position="132"/>
        <end position="233"/>
    </location>
</feature>
<dbReference type="SUPFAM" id="SSF52172">
    <property type="entry name" value="CheY-like"/>
    <property type="match status" value="1"/>
</dbReference>
<dbReference type="EMBL" id="JAGISH010000003">
    <property type="protein sequence ID" value="MBP0482184.1"/>
    <property type="molecule type" value="Genomic_DNA"/>
</dbReference>
<keyword evidence="8" id="KW-0010">Activator</keyword>
<dbReference type="SMART" id="SM00448">
    <property type="entry name" value="REC"/>
    <property type="match status" value="1"/>
</dbReference>
<evidence type="ECO:0000256" key="10">
    <source>
        <dbReference type="PROSITE-ProRule" id="PRU00169"/>
    </source>
</evidence>
<keyword evidence="5" id="KW-0902">Two-component regulatory system</keyword>
<dbReference type="CDD" id="cd00383">
    <property type="entry name" value="trans_reg_C"/>
    <property type="match status" value="1"/>
</dbReference>
<dbReference type="Pfam" id="PF00072">
    <property type="entry name" value="Response_reg"/>
    <property type="match status" value="1"/>
</dbReference>
<evidence type="ECO:0000256" key="2">
    <source>
        <dbReference type="ARBA" id="ARBA00022490"/>
    </source>
</evidence>
<keyword evidence="7 11" id="KW-0238">DNA-binding</keyword>
<dbReference type="SUPFAM" id="SSF46894">
    <property type="entry name" value="C-terminal effector domain of the bipartite response regulators"/>
    <property type="match status" value="1"/>
</dbReference>
<dbReference type="GO" id="GO:0005829">
    <property type="term" value="C:cytosol"/>
    <property type="evidence" value="ECO:0007669"/>
    <property type="project" value="TreeGrafter"/>
</dbReference>
<evidence type="ECO:0000256" key="9">
    <source>
        <dbReference type="ARBA" id="ARBA00023163"/>
    </source>
</evidence>
<dbReference type="Pfam" id="PF00486">
    <property type="entry name" value="Trans_reg_C"/>
    <property type="match status" value="1"/>
</dbReference>
<sequence>MTTDTTAHILVVDDDPEIRRVLRRILEGDGRTVLEAGDVATMQEILDQERVVLVTLDLGLDPGDDLAPARRLRARWNVPVIIITARSAPADRAEGLAVGADDYIVKPFDGREVAIRVARVLERYAARTPASAGAVRVGDTLVDLAAWQVTPDATGETVELTGLETELMALFLARPEQVLSRDDISQALHGRPWSPFDRTIDGHVARLRRKLNGIPDAPTKIRSVRGVGYVLSAPITPVPAWR</sequence>
<dbReference type="PANTHER" id="PTHR48111">
    <property type="entry name" value="REGULATOR OF RPOS"/>
    <property type="match status" value="1"/>
</dbReference>
<keyword evidence="2" id="KW-0963">Cytoplasm</keyword>
<protein>
    <submittedName>
        <fullName evidence="14">Response regulator transcription factor</fullName>
    </submittedName>
</protein>
<comment type="subcellular location">
    <subcellularLocation>
        <location evidence="1">Cytoplasm</location>
    </subcellularLocation>
</comment>
<dbReference type="InterPro" id="IPR039420">
    <property type="entry name" value="WalR-like"/>
</dbReference>
<evidence type="ECO:0000256" key="5">
    <source>
        <dbReference type="ARBA" id="ARBA00023012"/>
    </source>
</evidence>
<evidence type="ECO:0000259" key="12">
    <source>
        <dbReference type="PROSITE" id="PS50110"/>
    </source>
</evidence>